<dbReference type="InterPro" id="IPR015683">
    <property type="entry name" value="Ionotropic_Glu_rcpt"/>
</dbReference>
<dbReference type="AlphaFoldDB" id="A0A8X6NZK8"/>
<evidence type="ECO:0000259" key="13">
    <source>
        <dbReference type="SMART" id="SM00079"/>
    </source>
</evidence>
<dbReference type="SMART" id="SM00079">
    <property type="entry name" value="PBPe"/>
    <property type="match status" value="1"/>
</dbReference>
<proteinExistence type="inferred from homology"/>
<keyword evidence="4 12" id="KW-0812">Transmembrane</keyword>
<feature type="domain" description="Ionotropic glutamate receptor C-terminal" evidence="13">
    <location>
        <begin position="4"/>
        <end position="132"/>
    </location>
</feature>
<protein>
    <submittedName>
        <fullName evidence="14">Glutamate receptor ionotropic, kainate 2</fullName>
    </submittedName>
</protein>
<keyword evidence="15" id="KW-1185">Reference proteome</keyword>
<dbReference type="GO" id="GO:0016020">
    <property type="term" value="C:membrane"/>
    <property type="evidence" value="ECO:0007669"/>
    <property type="project" value="UniProtKB-SubCell"/>
</dbReference>
<dbReference type="OrthoDB" id="6433644at2759"/>
<dbReference type="PANTHER" id="PTHR18966">
    <property type="entry name" value="IONOTROPIC GLUTAMATE RECEPTOR"/>
    <property type="match status" value="1"/>
</dbReference>
<evidence type="ECO:0000256" key="1">
    <source>
        <dbReference type="ARBA" id="ARBA00004141"/>
    </source>
</evidence>
<reference evidence="14" key="1">
    <citation type="submission" date="2020-08" db="EMBL/GenBank/DDBJ databases">
        <title>Multicomponent nature underlies the extraordinary mechanical properties of spider dragline silk.</title>
        <authorList>
            <person name="Kono N."/>
            <person name="Nakamura H."/>
            <person name="Mori M."/>
            <person name="Yoshida Y."/>
            <person name="Ohtoshi R."/>
            <person name="Malay A.D."/>
            <person name="Moran D.A.P."/>
            <person name="Tomita M."/>
            <person name="Numata K."/>
            <person name="Arakawa K."/>
        </authorList>
    </citation>
    <scope>NUCLEOTIDE SEQUENCE</scope>
</reference>
<accession>A0A8X6NZK8</accession>
<evidence type="ECO:0000256" key="4">
    <source>
        <dbReference type="ARBA" id="ARBA00022692"/>
    </source>
</evidence>
<evidence type="ECO:0000256" key="11">
    <source>
        <dbReference type="ARBA" id="ARBA00023303"/>
    </source>
</evidence>
<keyword evidence="6" id="KW-0406">Ion transport</keyword>
<evidence type="ECO:0000256" key="12">
    <source>
        <dbReference type="SAM" id="Phobius"/>
    </source>
</evidence>
<comment type="similarity">
    <text evidence="2">Belongs to the glutamate-gated ion channel (TC 1.A.10.1) family.</text>
</comment>
<comment type="caution">
    <text evidence="14">The sequence shown here is derived from an EMBL/GenBank/DDBJ whole genome shotgun (WGS) entry which is preliminary data.</text>
</comment>
<evidence type="ECO:0000256" key="3">
    <source>
        <dbReference type="ARBA" id="ARBA00022448"/>
    </source>
</evidence>
<gene>
    <name evidence="14" type="primary">grik2</name>
    <name evidence="14" type="ORF">NPIL_83772</name>
</gene>
<evidence type="ECO:0000256" key="5">
    <source>
        <dbReference type="ARBA" id="ARBA00022989"/>
    </source>
</evidence>
<dbReference type="InterPro" id="IPR001320">
    <property type="entry name" value="Iontro_rcpt_C"/>
</dbReference>
<dbReference type="Proteomes" id="UP000887013">
    <property type="component" value="Unassembled WGS sequence"/>
</dbReference>
<keyword evidence="5 12" id="KW-1133">Transmembrane helix</keyword>
<sequence>MSVTIRINGVVLLAEFKLEGKEIKKMDSQLQPYKRMWTVMQTTQPSVFTKNNDQGIERVKKGNYAFLMESTSIEYYTERDCDLTQIGGLLDSKGYGIATPPGSPYRALISSEILRLQEDGVLHMLKEKWWKDAGKCKDEDKKPTSASELGLPNVGGVFVVLLAGLGMAAIVAVFEFIWRTKKIPRDERVPFLLVISGSKRMILMEMLHELQDICKCRGSSRPAPNYLNGDFSPGSTDNGFVLHSATSFNTVSSQDFLS</sequence>
<keyword evidence="8 14" id="KW-0675">Receptor</keyword>
<dbReference type="Gene3D" id="3.40.190.10">
    <property type="entry name" value="Periplasmic binding protein-like II"/>
    <property type="match status" value="1"/>
</dbReference>
<evidence type="ECO:0000313" key="14">
    <source>
        <dbReference type="EMBL" id="GFT42895.1"/>
    </source>
</evidence>
<keyword evidence="7 12" id="KW-0472">Membrane</keyword>
<dbReference type="GO" id="GO:0015276">
    <property type="term" value="F:ligand-gated monoatomic ion channel activity"/>
    <property type="evidence" value="ECO:0007669"/>
    <property type="project" value="InterPro"/>
</dbReference>
<evidence type="ECO:0000313" key="15">
    <source>
        <dbReference type="Proteomes" id="UP000887013"/>
    </source>
</evidence>
<keyword evidence="9" id="KW-0325">Glycoprotein</keyword>
<evidence type="ECO:0000256" key="7">
    <source>
        <dbReference type="ARBA" id="ARBA00023136"/>
    </source>
</evidence>
<dbReference type="EMBL" id="BMAW01110386">
    <property type="protein sequence ID" value="GFT42895.1"/>
    <property type="molecule type" value="Genomic_DNA"/>
</dbReference>
<dbReference type="SUPFAM" id="SSF53850">
    <property type="entry name" value="Periplasmic binding protein-like II"/>
    <property type="match status" value="1"/>
</dbReference>
<evidence type="ECO:0000256" key="6">
    <source>
        <dbReference type="ARBA" id="ARBA00023065"/>
    </source>
</evidence>
<keyword evidence="11" id="KW-0407">Ion channel</keyword>
<comment type="subcellular location">
    <subcellularLocation>
        <location evidence="1">Membrane</location>
        <topology evidence="1">Multi-pass membrane protein</topology>
    </subcellularLocation>
</comment>
<evidence type="ECO:0000256" key="9">
    <source>
        <dbReference type="ARBA" id="ARBA00023180"/>
    </source>
</evidence>
<dbReference type="FunFam" id="3.40.190.10:FF:000061">
    <property type="entry name" value="Glutamate receptor, ionotropic kainate"/>
    <property type="match status" value="1"/>
</dbReference>
<evidence type="ECO:0000256" key="2">
    <source>
        <dbReference type="ARBA" id="ARBA00008685"/>
    </source>
</evidence>
<feature type="transmembrane region" description="Helical" evidence="12">
    <location>
        <begin position="154"/>
        <end position="178"/>
    </location>
</feature>
<keyword evidence="3" id="KW-0813">Transport</keyword>
<name>A0A8X6NZK8_NEPPI</name>
<evidence type="ECO:0000256" key="10">
    <source>
        <dbReference type="ARBA" id="ARBA00023286"/>
    </source>
</evidence>
<evidence type="ECO:0000256" key="8">
    <source>
        <dbReference type="ARBA" id="ARBA00023170"/>
    </source>
</evidence>
<organism evidence="14 15">
    <name type="scientific">Nephila pilipes</name>
    <name type="common">Giant wood spider</name>
    <name type="synonym">Nephila maculata</name>
    <dbReference type="NCBI Taxonomy" id="299642"/>
    <lineage>
        <taxon>Eukaryota</taxon>
        <taxon>Metazoa</taxon>
        <taxon>Ecdysozoa</taxon>
        <taxon>Arthropoda</taxon>
        <taxon>Chelicerata</taxon>
        <taxon>Arachnida</taxon>
        <taxon>Araneae</taxon>
        <taxon>Araneomorphae</taxon>
        <taxon>Entelegynae</taxon>
        <taxon>Araneoidea</taxon>
        <taxon>Nephilidae</taxon>
        <taxon>Nephila</taxon>
    </lineage>
</organism>
<keyword evidence="10" id="KW-1071">Ligand-gated ion channel</keyword>